<sequence length="113" mass="13045">MGEAMFEVRRARLLAKMLARAYRIEMRLGKRLVTTVSGWALQRRTVSVDIAETAWVASDKPRVRLVVDFINERIEVRQYASGRGDELKFMVTSLEQFNTVGHQIVAYLVRTFP</sequence>
<accession>A0A2L0XDK1</accession>
<evidence type="ECO:0000313" key="1">
    <source>
        <dbReference type="EMBL" id="QBP14585.1"/>
    </source>
</evidence>
<reference evidence="1 2" key="1">
    <citation type="submission" date="2019-03" db="EMBL/GenBank/DDBJ databases">
        <title>Comparative insights into the high quality Complete genome sequence of highly metal resistant Cupriavidus metallidurans strain BS1 isolated from a gold-copper mine.</title>
        <authorList>
            <person name="Mazhar H.S."/>
            <person name="Rensing C."/>
        </authorList>
    </citation>
    <scope>NUCLEOTIDE SEQUENCE [LARGE SCALE GENOMIC DNA]</scope>
    <source>
        <strain evidence="1 2">BS1</strain>
        <plasmid evidence="1 2">p1</plasmid>
    </source>
</reference>
<dbReference type="Proteomes" id="UP000253772">
    <property type="component" value="Plasmid p1"/>
</dbReference>
<gene>
    <name evidence="1" type="ORF">DDF84_033390</name>
</gene>
<geneLocation type="plasmid" evidence="1">
    <name>p1</name>
</geneLocation>
<dbReference type="AlphaFoldDB" id="A0A2L0XDK1"/>
<keyword evidence="1" id="KW-0614">Plasmid</keyword>
<protein>
    <submittedName>
        <fullName evidence="1">Uncharacterized protein</fullName>
    </submittedName>
</protein>
<evidence type="ECO:0000313" key="2">
    <source>
        <dbReference type="Proteomes" id="UP000253772"/>
    </source>
</evidence>
<organism evidence="1 2">
    <name type="scientific">Cupriavidus metallidurans</name>
    <dbReference type="NCBI Taxonomy" id="119219"/>
    <lineage>
        <taxon>Bacteria</taxon>
        <taxon>Pseudomonadati</taxon>
        <taxon>Pseudomonadota</taxon>
        <taxon>Betaproteobacteria</taxon>
        <taxon>Burkholderiales</taxon>
        <taxon>Burkholderiaceae</taxon>
        <taxon>Cupriavidus</taxon>
    </lineage>
</organism>
<proteinExistence type="predicted"/>
<dbReference type="OrthoDB" id="8969096at2"/>
<dbReference type="EMBL" id="CP037902">
    <property type="protein sequence ID" value="QBP14585.1"/>
    <property type="molecule type" value="Genomic_DNA"/>
</dbReference>
<name>A0A2L0XDK1_9BURK</name>
<dbReference type="RefSeq" id="WP_017510560.1">
    <property type="nucleotide sequence ID" value="NZ_CP026546.1"/>
</dbReference>